<gene>
    <name evidence="1" type="ORF">PR048_026579</name>
</gene>
<sequence length="234" mass="26438">MCLRQLRSKKEILTRQCQCFNNAAKISFNVAELDNFKEMIQILRPGYKTPIAKDICGKLLDDAAQQTELHLVEKVQNCSLTVTLDGWSSVKNDPIQAVTIQTGTESYHLKVYDAVSKKKKSEQCAAIEAAMKECQKNLHSNIFAVVTTDNNENKMDKVREILKEKHPDLITYSCSALLLNLVEKDREITLEHAQDSHPNVGEIFNLGIYHTAVYHEKQLHAIANALGKLQKETT</sequence>
<dbReference type="EMBL" id="JARBHB010000011">
    <property type="protein sequence ID" value="KAJ8872963.1"/>
    <property type="molecule type" value="Genomic_DNA"/>
</dbReference>
<comment type="caution">
    <text evidence="1">The sequence shown here is derived from an EMBL/GenBank/DDBJ whole genome shotgun (WGS) entry which is preliminary data.</text>
</comment>
<evidence type="ECO:0000313" key="2">
    <source>
        <dbReference type="Proteomes" id="UP001159363"/>
    </source>
</evidence>
<reference evidence="1 2" key="1">
    <citation type="submission" date="2023-02" db="EMBL/GenBank/DDBJ databases">
        <title>LHISI_Scaffold_Assembly.</title>
        <authorList>
            <person name="Stuart O.P."/>
            <person name="Cleave R."/>
            <person name="Magrath M.J.L."/>
            <person name="Mikheyev A.S."/>
        </authorList>
    </citation>
    <scope>NUCLEOTIDE SEQUENCE [LARGE SCALE GENOMIC DNA]</scope>
    <source>
        <strain evidence="1">Daus_M_001</strain>
        <tissue evidence="1">Leg muscle</tissue>
    </source>
</reference>
<evidence type="ECO:0008006" key="3">
    <source>
        <dbReference type="Google" id="ProtNLM"/>
    </source>
</evidence>
<organism evidence="1 2">
    <name type="scientific">Dryococelus australis</name>
    <dbReference type="NCBI Taxonomy" id="614101"/>
    <lineage>
        <taxon>Eukaryota</taxon>
        <taxon>Metazoa</taxon>
        <taxon>Ecdysozoa</taxon>
        <taxon>Arthropoda</taxon>
        <taxon>Hexapoda</taxon>
        <taxon>Insecta</taxon>
        <taxon>Pterygota</taxon>
        <taxon>Neoptera</taxon>
        <taxon>Polyneoptera</taxon>
        <taxon>Phasmatodea</taxon>
        <taxon>Verophasmatodea</taxon>
        <taxon>Anareolatae</taxon>
        <taxon>Phasmatidae</taxon>
        <taxon>Eurycanthinae</taxon>
        <taxon>Dryococelus</taxon>
    </lineage>
</organism>
<name>A0ABQ9GLS3_9NEOP</name>
<keyword evidence="2" id="KW-1185">Reference proteome</keyword>
<protein>
    <recommendedName>
        <fullName evidence="3">DUF659 domain-containing protein</fullName>
    </recommendedName>
</protein>
<proteinExistence type="predicted"/>
<dbReference type="Proteomes" id="UP001159363">
    <property type="component" value="Chromosome 10"/>
</dbReference>
<accession>A0ABQ9GLS3</accession>
<evidence type="ECO:0000313" key="1">
    <source>
        <dbReference type="EMBL" id="KAJ8872963.1"/>
    </source>
</evidence>